<dbReference type="RefSeq" id="WP_254084181.1">
    <property type="nucleotide sequence ID" value="NZ_JAHESE010000007.1"/>
</dbReference>
<keyword evidence="3" id="KW-0808">Transferase</keyword>
<dbReference type="InterPro" id="IPR001537">
    <property type="entry name" value="SpoU_MeTrfase"/>
</dbReference>
<dbReference type="GO" id="GO:0008173">
    <property type="term" value="F:RNA methyltransferase activity"/>
    <property type="evidence" value="ECO:0007669"/>
    <property type="project" value="InterPro"/>
</dbReference>
<dbReference type="InterPro" id="IPR029064">
    <property type="entry name" value="Ribosomal_eL30-like_sf"/>
</dbReference>
<comment type="similarity">
    <text evidence="1">Belongs to the class IV-like SAM-binding methyltransferase superfamily. RNA methyltransferase TrmH family.</text>
</comment>
<accession>A0AAP2DVX4</accession>
<evidence type="ECO:0000259" key="4">
    <source>
        <dbReference type="Pfam" id="PF00588"/>
    </source>
</evidence>
<evidence type="ECO:0000256" key="3">
    <source>
        <dbReference type="ARBA" id="ARBA00022679"/>
    </source>
</evidence>
<keyword evidence="2 6" id="KW-0489">Methyltransferase</keyword>
<proteinExistence type="inferred from homology"/>
<dbReference type="Gene3D" id="3.40.1280.10">
    <property type="match status" value="1"/>
</dbReference>
<dbReference type="GO" id="GO:0003723">
    <property type="term" value="F:RNA binding"/>
    <property type="evidence" value="ECO:0007669"/>
    <property type="project" value="InterPro"/>
</dbReference>
<dbReference type="GO" id="GO:0032259">
    <property type="term" value="P:methylation"/>
    <property type="evidence" value="ECO:0007669"/>
    <property type="project" value="UniProtKB-KW"/>
</dbReference>
<evidence type="ECO:0000259" key="5">
    <source>
        <dbReference type="Pfam" id="PF22435"/>
    </source>
</evidence>
<keyword evidence="7" id="KW-1185">Reference proteome</keyword>
<dbReference type="Gene3D" id="3.30.1330.30">
    <property type="match status" value="1"/>
</dbReference>
<dbReference type="InterPro" id="IPR051259">
    <property type="entry name" value="rRNA_Methyltransferase"/>
</dbReference>
<dbReference type="EMBL" id="JAHESE010000007">
    <property type="protein sequence ID" value="MBT1708590.1"/>
    <property type="molecule type" value="Genomic_DNA"/>
</dbReference>
<feature type="domain" description="MRM3-like substrate binding" evidence="5">
    <location>
        <begin position="5"/>
        <end position="84"/>
    </location>
</feature>
<dbReference type="SUPFAM" id="SSF75217">
    <property type="entry name" value="alpha/beta knot"/>
    <property type="match status" value="1"/>
</dbReference>
<reference evidence="6 7" key="1">
    <citation type="submission" date="2021-05" db="EMBL/GenBank/DDBJ databases">
        <title>A Polyphasic approach of four new species of the genus Ohtaekwangia: Ohtaekwangia histidinii sp. nov., Ohtaekwangia cretensis sp. nov., Ohtaekwangia indiensis sp. nov., Ohtaekwangia reichenbachii sp. nov. from diverse environment.</title>
        <authorList>
            <person name="Octaviana S."/>
        </authorList>
    </citation>
    <scope>NUCLEOTIDE SEQUENCE [LARGE SCALE GENOMIC DNA]</scope>
    <source>
        <strain evidence="6 7">PWU5</strain>
    </source>
</reference>
<dbReference type="SUPFAM" id="SSF55315">
    <property type="entry name" value="L30e-like"/>
    <property type="match status" value="1"/>
</dbReference>
<evidence type="ECO:0000256" key="2">
    <source>
        <dbReference type="ARBA" id="ARBA00022603"/>
    </source>
</evidence>
<dbReference type="CDD" id="cd18109">
    <property type="entry name" value="SpoU-like_RNA-MTase"/>
    <property type="match status" value="1"/>
</dbReference>
<evidence type="ECO:0000256" key="1">
    <source>
        <dbReference type="ARBA" id="ARBA00007228"/>
    </source>
</evidence>
<dbReference type="GO" id="GO:0006396">
    <property type="term" value="P:RNA processing"/>
    <property type="evidence" value="ECO:0007669"/>
    <property type="project" value="InterPro"/>
</dbReference>
<feature type="domain" description="tRNA/rRNA methyltransferase SpoU type" evidence="4">
    <location>
        <begin position="103"/>
        <end position="237"/>
    </location>
</feature>
<dbReference type="PANTHER" id="PTHR43191:SF2">
    <property type="entry name" value="RRNA METHYLTRANSFERASE 3, MITOCHONDRIAL"/>
    <property type="match status" value="1"/>
</dbReference>
<protein>
    <submittedName>
        <fullName evidence="6">RNA methyltransferase</fullName>
    </submittedName>
</protein>
<dbReference type="InterPro" id="IPR029026">
    <property type="entry name" value="tRNA_m1G_MTases_N"/>
</dbReference>
<dbReference type="InterPro" id="IPR029028">
    <property type="entry name" value="Alpha/beta_knot_MTases"/>
</dbReference>
<sequence length="247" mass="26575">MLSKARIKFIKSLQLKKYRKQEQCFVVQGAKSVQELLHSDFETLAVLGTAEFLATCPPAGKAEVLEVSPKALEELGEFQSNDAALAVARLKPNNPLTVGPTEFALALDDIRDPGNLGTILRTADWYGIRKIIASSETADFYNAKVISATMGSFTRVQVYYTDLETYLPAAGCPVFGAFLNGSNVHMTSFGPNGIVLIGNESRGISDALAPSVTHKVTIPRYGQAESLNAAIATAIICDNLARGRHAL</sequence>
<organism evidence="6 7">
    <name type="scientific">Dawidia cretensis</name>
    <dbReference type="NCBI Taxonomy" id="2782350"/>
    <lineage>
        <taxon>Bacteria</taxon>
        <taxon>Pseudomonadati</taxon>
        <taxon>Bacteroidota</taxon>
        <taxon>Cytophagia</taxon>
        <taxon>Cytophagales</taxon>
        <taxon>Chryseotaleaceae</taxon>
        <taxon>Dawidia</taxon>
    </lineage>
</organism>
<dbReference type="AlphaFoldDB" id="A0AAP2DVX4"/>
<evidence type="ECO:0000313" key="6">
    <source>
        <dbReference type="EMBL" id="MBT1708590.1"/>
    </source>
</evidence>
<evidence type="ECO:0000313" key="7">
    <source>
        <dbReference type="Proteomes" id="UP001319080"/>
    </source>
</evidence>
<name>A0AAP2DVX4_9BACT</name>
<dbReference type="Pfam" id="PF22435">
    <property type="entry name" value="MRM3-like_sub_bind"/>
    <property type="match status" value="1"/>
</dbReference>
<dbReference type="Proteomes" id="UP001319080">
    <property type="component" value="Unassembled WGS sequence"/>
</dbReference>
<dbReference type="PANTHER" id="PTHR43191">
    <property type="entry name" value="RRNA METHYLTRANSFERASE 3"/>
    <property type="match status" value="1"/>
</dbReference>
<dbReference type="Pfam" id="PF00588">
    <property type="entry name" value="SpoU_methylase"/>
    <property type="match status" value="1"/>
</dbReference>
<comment type="caution">
    <text evidence="6">The sequence shown here is derived from an EMBL/GenBank/DDBJ whole genome shotgun (WGS) entry which is preliminary data.</text>
</comment>
<gene>
    <name evidence="6" type="ORF">KK062_10155</name>
</gene>
<dbReference type="InterPro" id="IPR053888">
    <property type="entry name" value="MRM3-like_sub_bind"/>
</dbReference>